<dbReference type="PANTHER" id="PTHR43320:SF2">
    <property type="entry name" value="2-DEHYDRO-3-DEOXYGLUCONOKINASE_2-DEHYDRO-3-DEOXYGALACTONOKINASE"/>
    <property type="match status" value="1"/>
</dbReference>
<dbReference type="Pfam" id="PF00294">
    <property type="entry name" value="PfkB"/>
    <property type="match status" value="1"/>
</dbReference>
<comment type="caution">
    <text evidence="5">The sequence shown here is derived from an EMBL/GenBank/DDBJ whole genome shotgun (WGS) entry which is preliminary data.</text>
</comment>
<dbReference type="AlphaFoldDB" id="A0A3D8LDH1"/>
<protein>
    <submittedName>
        <fullName evidence="5">Sugar kinase</fullName>
    </submittedName>
</protein>
<evidence type="ECO:0000259" key="4">
    <source>
        <dbReference type="Pfam" id="PF00294"/>
    </source>
</evidence>
<dbReference type="RefSeq" id="WP_115565342.1">
    <property type="nucleotide sequence ID" value="NZ_QRGR01000009.1"/>
</dbReference>
<dbReference type="InterPro" id="IPR011611">
    <property type="entry name" value="PfkB_dom"/>
</dbReference>
<keyword evidence="6" id="KW-1185">Reference proteome</keyword>
<dbReference type="PANTHER" id="PTHR43320">
    <property type="entry name" value="SUGAR KINASE"/>
    <property type="match status" value="1"/>
</dbReference>
<accession>A0A3D8LDH1</accession>
<feature type="domain" description="Carbohydrate kinase PfkB" evidence="4">
    <location>
        <begin position="3"/>
        <end position="307"/>
    </location>
</feature>
<organism evidence="5 6">
    <name type="scientific">Pontibacter diazotrophicus</name>
    <dbReference type="NCBI Taxonomy" id="1400979"/>
    <lineage>
        <taxon>Bacteria</taxon>
        <taxon>Pseudomonadati</taxon>
        <taxon>Bacteroidota</taxon>
        <taxon>Cytophagia</taxon>
        <taxon>Cytophagales</taxon>
        <taxon>Hymenobacteraceae</taxon>
        <taxon>Pontibacter</taxon>
    </lineage>
</organism>
<keyword evidence="3 5" id="KW-0418">Kinase</keyword>
<gene>
    <name evidence="5" type="ORF">DXT99_09690</name>
</gene>
<dbReference type="CDD" id="cd01166">
    <property type="entry name" value="KdgK"/>
    <property type="match status" value="1"/>
</dbReference>
<dbReference type="InterPro" id="IPR052700">
    <property type="entry name" value="Carb_kinase_PfkB-like"/>
</dbReference>
<dbReference type="Proteomes" id="UP000256708">
    <property type="component" value="Unassembled WGS sequence"/>
</dbReference>
<evidence type="ECO:0000256" key="2">
    <source>
        <dbReference type="ARBA" id="ARBA00022679"/>
    </source>
</evidence>
<evidence type="ECO:0000313" key="6">
    <source>
        <dbReference type="Proteomes" id="UP000256708"/>
    </source>
</evidence>
<evidence type="ECO:0000256" key="1">
    <source>
        <dbReference type="ARBA" id="ARBA00010688"/>
    </source>
</evidence>
<dbReference type="EMBL" id="QRGR01000009">
    <property type="protein sequence ID" value="RDV15324.1"/>
    <property type="molecule type" value="Genomic_DNA"/>
</dbReference>
<comment type="similarity">
    <text evidence="1">Belongs to the carbohydrate kinase PfkB family.</text>
</comment>
<proteinExistence type="inferred from homology"/>
<keyword evidence="2" id="KW-0808">Transferase</keyword>
<reference evidence="6" key="1">
    <citation type="submission" date="2018-08" db="EMBL/GenBank/DDBJ databases">
        <authorList>
            <person name="Liu Z.-W."/>
            <person name="Du Z.-J."/>
        </authorList>
    </citation>
    <scope>NUCLEOTIDE SEQUENCE [LARGE SCALE GENOMIC DNA]</scope>
    <source>
        <strain evidence="6">H4X</strain>
    </source>
</reference>
<dbReference type="InterPro" id="IPR029056">
    <property type="entry name" value="Ribokinase-like"/>
</dbReference>
<dbReference type="Gene3D" id="3.40.1190.20">
    <property type="match status" value="1"/>
</dbReference>
<dbReference type="GO" id="GO:0016301">
    <property type="term" value="F:kinase activity"/>
    <property type="evidence" value="ECO:0007669"/>
    <property type="project" value="UniProtKB-KW"/>
</dbReference>
<evidence type="ECO:0000256" key="3">
    <source>
        <dbReference type="ARBA" id="ARBA00022777"/>
    </source>
</evidence>
<name>A0A3D8LDH1_9BACT</name>
<dbReference type="OrthoDB" id="9813569at2"/>
<evidence type="ECO:0000313" key="5">
    <source>
        <dbReference type="EMBL" id="RDV15324.1"/>
    </source>
</evidence>
<sequence>MNKKVITFGEIMLRLSTPDYARIVQSTHFDATYGGGEANVAVSLAQLGINAGHVTRFPDNELGKAATNLLRKYGVDTQHIIYGGDRIGIYFLETGASVRPSKVVYDRSYSAFASLEPDMIDWDEVFADAGWFHWTGITPAISAGAAVCCKKAIEVANQKGLTVSADINYRKNLWQYGKTASDVMPELIEGCDIIVSGKGDAKDILGIRPQESGGNELASVFIQIMERFPKIKKIVNTTRGSVSATHNTLSGMLWDGQQMLETQTYDINPIIDRIGGGDAFMAGFIYGQLAYQDDQKALDFGVAASVLKHTIQEDANLATVEEVEALLNGDTSGRLVR</sequence>
<dbReference type="SUPFAM" id="SSF53613">
    <property type="entry name" value="Ribokinase-like"/>
    <property type="match status" value="1"/>
</dbReference>